<feature type="coiled-coil region" evidence="1">
    <location>
        <begin position="108"/>
        <end position="146"/>
    </location>
</feature>
<feature type="compositionally biased region" description="Basic and acidic residues" evidence="2">
    <location>
        <begin position="399"/>
        <end position="411"/>
    </location>
</feature>
<name>A0A6A4XH64_9STRA</name>
<feature type="non-terminal residue" evidence="3">
    <location>
        <position position="585"/>
    </location>
</feature>
<evidence type="ECO:0000313" key="3">
    <source>
        <dbReference type="EMBL" id="KAF0683006.1"/>
    </source>
</evidence>
<evidence type="ECO:0000256" key="1">
    <source>
        <dbReference type="SAM" id="Coils"/>
    </source>
</evidence>
<protein>
    <recommendedName>
        <fullName evidence="4">CCHC-type domain-containing protein</fullName>
    </recommendedName>
</protein>
<dbReference type="AlphaFoldDB" id="A0A6A4XH64"/>
<evidence type="ECO:0008006" key="4">
    <source>
        <dbReference type="Google" id="ProtNLM"/>
    </source>
</evidence>
<feature type="compositionally biased region" description="Low complexity" evidence="2">
    <location>
        <begin position="412"/>
        <end position="422"/>
    </location>
</feature>
<proteinExistence type="predicted"/>
<dbReference type="OrthoDB" id="78257at2759"/>
<evidence type="ECO:0000256" key="2">
    <source>
        <dbReference type="SAM" id="MobiDB-lite"/>
    </source>
</evidence>
<comment type="caution">
    <text evidence="3">The sequence shown here is derived from an EMBL/GenBank/DDBJ whole genome shotgun (WGS) entry which is preliminary data.</text>
</comment>
<dbReference type="EMBL" id="VJMH01007465">
    <property type="protein sequence ID" value="KAF0683006.1"/>
    <property type="molecule type" value="Genomic_DNA"/>
</dbReference>
<reference evidence="3" key="1">
    <citation type="submission" date="2019-06" db="EMBL/GenBank/DDBJ databases">
        <title>Genomics analysis of Aphanomyces spp. identifies a new class of oomycete effector associated with host adaptation.</title>
        <authorList>
            <person name="Gaulin E."/>
        </authorList>
    </citation>
    <scope>NUCLEOTIDE SEQUENCE</scope>
    <source>
        <strain evidence="3">CBS 578.67</strain>
    </source>
</reference>
<gene>
    <name evidence="3" type="ORF">As57867_024834</name>
</gene>
<feature type="region of interest" description="Disordered" evidence="2">
    <location>
        <begin position="381"/>
        <end position="430"/>
    </location>
</feature>
<sequence length="585" mass="65463">MNMEDVLPFTGPLARVALTRSMETVVSVPLPLPPQGQAEVDELRMQNVERAAASLTQFNQMTYEQLAQFHAQHEALARRMVDEATRQSQLAAMMERNRVNQDEAQALLLRQQQELHKRQEELNKAIAEQARKSQDHESLLQQASEKVRRDSERWGLFAEATNQKAAPVTAPEPIGRSENLMGVQQVPLAPMYKGSTKRERREFMDEYLAYSRRVEVLNRGVGGKLFLMPLAACIDQKIVPRLCAHDFAKSFEEISEDEWRDYFLSAREVQELDMDAVARAMASLKMDTRIRDAESRVGRLLSDFYDKLEQLDVGHLPQEEPKQSVKILVAAIRPAPLKATVERQLAREANKTYKSDVTAFCQWLIKLLDNFMLFESQMVSSDKKPEHGPQRLAGGNAGIDRKGFPPKRHDGATPARAPATPAKDPPPPSRGCLKCGSAEHKVLQCPKCRPGEAKRLLDERFKKPHVGAVAAPKVKPEEKRKPVAVAVGMWDGEIVSTPTGSVTPVRTLEWPLELGGFMEDMKLSVDREVKLKLTFDTPEGTLVLANLKCWVATAPLQGGLGDLIVSRAVMARLGYCPRSLLSNAR</sequence>
<organism evidence="3">
    <name type="scientific">Aphanomyces stellatus</name>
    <dbReference type="NCBI Taxonomy" id="120398"/>
    <lineage>
        <taxon>Eukaryota</taxon>
        <taxon>Sar</taxon>
        <taxon>Stramenopiles</taxon>
        <taxon>Oomycota</taxon>
        <taxon>Saprolegniomycetes</taxon>
        <taxon>Saprolegniales</taxon>
        <taxon>Verrucalvaceae</taxon>
        <taxon>Aphanomyces</taxon>
    </lineage>
</organism>
<accession>A0A6A4XH64</accession>
<keyword evidence="1" id="KW-0175">Coiled coil</keyword>